<feature type="domain" description="Immunity MXAN-0049 protein" evidence="1">
    <location>
        <begin position="84"/>
        <end position="130"/>
    </location>
</feature>
<sequence>MKILFRPSESTTLNVVPDLAEVDGKLFFSKKAYQHLRELVDTEGEFLPVTYKGGTGFIFNILTIAEDQNGLNEKLTGYDRHRNLSNFSFREEVMGKTPIFRAKIDHYQGIFCNEAFKNKVNEASLSGVNFSIDLGNPMRETYGPLQ</sequence>
<accession>A0AB35I202</accession>
<reference evidence="2" key="1">
    <citation type="submission" date="2022-11" db="EMBL/GenBank/DDBJ databases">
        <title>Chitin-degrading and fungicidal potential of chitinolytic bacterial strains from marine environment of the Pacific Ocean regions.</title>
        <authorList>
            <person name="Pentekhina I."/>
            <person name="Nedashkovskaya O."/>
            <person name="Seitkalieva A."/>
            <person name="Podvolotskaya A."/>
            <person name="Tekutyeva L."/>
            <person name="Balabanova L."/>
        </authorList>
    </citation>
    <scope>NUCLEOTIDE SEQUENCE</scope>
    <source>
        <strain evidence="2">KMM 6838</strain>
    </source>
</reference>
<dbReference type="EMBL" id="JAPHQB010000018">
    <property type="protein sequence ID" value="MCX2802415.1"/>
    <property type="molecule type" value="Genomic_DNA"/>
</dbReference>
<proteinExistence type="predicted"/>
<evidence type="ECO:0000313" key="3">
    <source>
        <dbReference type="Proteomes" id="UP001209730"/>
    </source>
</evidence>
<protein>
    <recommendedName>
        <fullName evidence="1">Immunity MXAN-0049 protein domain-containing protein</fullName>
    </recommendedName>
</protein>
<evidence type="ECO:0000313" key="2">
    <source>
        <dbReference type="EMBL" id="MCX2802415.1"/>
    </source>
</evidence>
<dbReference type="RefSeq" id="WP_266002691.1">
    <property type="nucleotide sequence ID" value="NZ_JAPHQA010000027.1"/>
</dbReference>
<organism evidence="2 3">
    <name type="scientific">Microbulbifer thermotolerans</name>
    <dbReference type="NCBI Taxonomy" id="252514"/>
    <lineage>
        <taxon>Bacteria</taxon>
        <taxon>Pseudomonadati</taxon>
        <taxon>Pseudomonadota</taxon>
        <taxon>Gammaproteobacteria</taxon>
        <taxon>Cellvibrionales</taxon>
        <taxon>Microbulbiferaceae</taxon>
        <taxon>Microbulbifer</taxon>
    </lineage>
</organism>
<name>A0AB35I202_MICTH</name>
<comment type="caution">
    <text evidence="2">The sequence shown here is derived from an EMBL/GenBank/DDBJ whole genome shotgun (WGS) entry which is preliminary data.</text>
</comment>
<dbReference type="Proteomes" id="UP001209730">
    <property type="component" value="Unassembled WGS sequence"/>
</dbReference>
<dbReference type="Pfam" id="PF07791">
    <property type="entry name" value="Imm11"/>
    <property type="match status" value="1"/>
</dbReference>
<dbReference type="InterPro" id="IPR012433">
    <property type="entry name" value="Imm11"/>
</dbReference>
<dbReference type="AlphaFoldDB" id="A0AB35I202"/>
<evidence type="ECO:0000259" key="1">
    <source>
        <dbReference type="Pfam" id="PF07791"/>
    </source>
</evidence>
<gene>
    <name evidence="2" type="ORF">OQJ68_11515</name>
</gene>